<feature type="binding site" evidence="9">
    <location>
        <position position="188"/>
    </location>
    <ligand>
        <name>1-deoxy-D-xylulose 5-phosphate</name>
        <dbReference type="ChEBI" id="CHEBI:57792"/>
    </ligand>
</feature>
<dbReference type="PIRSF" id="PIRSF006205">
    <property type="entry name" value="Dxp_reductismrs"/>
    <property type="match status" value="1"/>
</dbReference>
<evidence type="ECO:0000259" key="12">
    <source>
        <dbReference type="Pfam" id="PF13288"/>
    </source>
</evidence>
<evidence type="ECO:0000259" key="10">
    <source>
        <dbReference type="Pfam" id="PF02670"/>
    </source>
</evidence>
<comment type="catalytic activity">
    <reaction evidence="8">
        <text>2-C-methyl-D-erythritol 4-phosphate + NADP(+) = 1-deoxy-D-xylulose 5-phosphate + NADPH + H(+)</text>
        <dbReference type="Rhea" id="RHEA:13717"/>
        <dbReference type="ChEBI" id="CHEBI:15378"/>
        <dbReference type="ChEBI" id="CHEBI:57783"/>
        <dbReference type="ChEBI" id="CHEBI:57792"/>
        <dbReference type="ChEBI" id="CHEBI:58262"/>
        <dbReference type="ChEBI" id="CHEBI:58349"/>
        <dbReference type="EC" id="1.1.1.267"/>
    </reaction>
    <physiologicalReaction direction="right-to-left" evidence="8">
        <dbReference type="Rhea" id="RHEA:13719"/>
    </physiologicalReaction>
</comment>
<keyword evidence="7 9" id="KW-0414">Isoprene biosynthesis</keyword>
<dbReference type="GO" id="GO:0030145">
    <property type="term" value="F:manganese ion binding"/>
    <property type="evidence" value="ECO:0007669"/>
    <property type="project" value="TreeGrafter"/>
</dbReference>
<dbReference type="InterPro" id="IPR026877">
    <property type="entry name" value="DXPR_C"/>
</dbReference>
<dbReference type="GO" id="GO:0070402">
    <property type="term" value="F:NADPH binding"/>
    <property type="evidence" value="ECO:0007669"/>
    <property type="project" value="InterPro"/>
</dbReference>
<feature type="binding site" evidence="9">
    <location>
        <position position="233"/>
    </location>
    <ligand>
        <name>1-deoxy-D-xylulose 5-phosphate</name>
        <dbReference type="ChEBI" id="CHEBI:57792"/>
    </ligand>
</feature>
<dbReference type="FunFam" id="3.40.50.720:FF:000045">
    <property type="entry name" value="1-deoxy-D-xylulose 5-phosphate reductoisomerase"/>
    <property type="match status" value="1"/>
</dbReference>
<feature type="binding site" evidence="9">
    <location>
        <position position="230"/>
    </location>
    <ligand>
        <name>1-deoxy-D-xylulose 5-phosphate</name>
        <dbReference type="ChEBI" id="CHEBI:57792"/>
    </ligand>
</feature>
<feature type="binding site" evidence="9">
    <location>
        <position position="25"/>
    </location>
    <ligand>
        <name>NADPH</name>
        <dbReference type="ChEBI" id="CHEBI:57783"/>
    </ligand>
</feature>
<feature type="binding site" evidence="9">
    <location>
        <position position="137"/>
    </location>
    <ligand>
        <name>1-deoxy-D-xylulose 5-phosphate</name>
        <dbReference type="ChEBI" id="CHEBI:57792"/>
    </ligand>
</feature>
<organism evidence="13 14">
    <name type="scientific">Rubrivirga marina</name>
    <dbReference type="NCBI Taxonomy" id="1196024"/>
    <lineage>
        <taxon>Bacteria</taxon>
        <taxon>Pseudomonadati</taxon>
        <taxon>Rhodothermota</taxon>
        <taxon>Rhodothermia</taxon>
        <taxon>Rhodothermales</taxon>
        <taxon>Rubricoccaceae</taxon>
        <taxon>Rubrivirga</taxon>
    </lineage>
</organism>
<keyword evidence="6 9" id="KW-0464">Manganese</keyword>
<dbReference type="AlphaFoldDB" id="A0A271J2B4"/>
<feature type="binding site" evidence="9">
    <location>
        <position position="27"/>
    </location>
    <ligand>
        <name>NADPH</name>
        <dbReference type="ChEBI" id="CHEBI:57783"/>
    </ligand>
</feature>
<gene>
    <name evidence="9" type="primary">dxr</name>
    <name evidence="13" type="ORF">BSZ37_15040</name>
</gene>
<evidence type="ECO:0000256" key="1">
    <source>
        <dbReference type="ARBA" id="ARBA00005094"/>
    </source>
</evidence>
<proteinExistence type="inferred from homology"/>
<feature type="domain" description="1-deoxy-D-xylulose 5-phosphate reductoisomerase C-terminal" evidence="11">
    <location>
        <begin position="158"/>
        <end position="241"/>
    </location>
</feature>
<evidence type="ECO:0000256" key="6">
    <source>
        <dbReference type="ARBA" id="ARBA00023211"/>
    </source>
</evidence>
<dbReference type="Gene3D" id="3.40.50.720">
    <property type="entry name" value="NAD(P)-binding Rossmann-like Domain"/>
    <property type="match status" value="1"/>
</dbReference>
<dbReference type="InterPro" id="IPR036169">
    <property type="entry name" value="DXPR_C_sf"/>
</dbReference>
<comment type="caution">
    <text evidence="13">The sequence shown here is derived from an EMBL/GenBank/DDBJ whole genome shotgun (WGS) entry which is preliminary data.</text>
</comment>
<keyword evidence="3 9" id="KW-0479">Metal-binding</keyword>
<dbReference type="UniPathway" id="UPA00056">
    <property type="reaction ID" value="UER00092"/>
</dbReference>
<feature type="binding site" evidence="9">
    <location>
        <position position="138"/>
    </location>
    <ligand>
        <name>NADPH</name>
        <dbReference type="ChEBI" id="CHEBI:57783"/>
    </ligand>
</feature>
<dbReference type="GO" id="GO:0016853">
    <property type="term" value="F:isomerase activity"/>
    <property type="evidence" value="ECO:0007669"/>
    <property type="project" value="UniProtKB-KW"/>
</dbReference>
<evidence type="ECO:0000313" key="13">
    <source>
        <dbReference type="EMBL" id="PAP77661.1"/>
    </source>
</evidence>
<dbReference type="InterPro" id="IPR003821">
    <property type="entry name" value="DXP_reductoisomerase"/>
</dbReference>
<comment type="function">
    <text evidence="9">Catalyzes the NADPH-dependent rearrangement and reduction of 1-deoxy-D-xylulose-5-phosphate (DXP) to 2-C-methyl-D-erythritol 4-phosphate (MEP).</text>
</comment>
<dbReference type="NCBIfam" id="TIGR00243">
    <property type="entry name" value="Dxr"/>
    <property type="match status" value="1"/>
</dbReference>
<evidence type="ECO:0000256" key="8">
    <source>
        <dbReference type="ARBA" id="ARBA00048543"/>
    </source>
</evidence>
<comment type="similarity">
    <text evidence="2 9">Belongs to the DXR family.</text>
</comment>
<dbReference type="SUPFAM" id="SSF51735">
    <property type="entry name" value="NAD(P)-binding Rossmann-fold domains"/>
    <property type="match status" value="1"/>
</dbReference>
<feature type="binding site" evidence="9">
    <location>
        <position position="164"/>
    </location>
    <ligand>
        <name>Mn(2+)</name>
        <dbReference type="ChEBI" id="CHEBI:29035"/>
    </ligand>
</feature>
<accession>A0A271J2B4</accession>
<evidence type="ECO:0000259" key="11">
    <source>
        <dbReference type="Pfam" id="PF08436"/>
    </source>
</evidence>
<keyword evidence="5 9" id="KW-0560">Oxidoreductase</keyword>
<evidence type="ECO:0000256" key="4">
    <source>
        <dbReference type="ARBA" id="ARBA00022857"/>
    </source>
</evidence>
<sequence length="398" mass="41274">MLPDLRPPAPRGDAPRSVAVLGSTGSIGVQTLEVAALFPDRLRITALAAGTRWQELAEQARRVRPDHVVIADEAHLGALRDALAGTGVEVAAGTDAVRELAEEAEVDVVVAAIVGAAGLRPTLAAVEAGKTVALANKESLVVAGALVEAAAARSGAVVVPVDSEHSALFQCLVGEPAGSVERLILTASGGPFRLRPAETFDAISPEEAVAHPNWSMGAKISVDSATMMNKGLEVIEARWLFGVHADQIEVVVHPQSVVHSVVEFVDGSSKAQVGPPDMRVPIQVALAFPDRWAAPHPRLDWTRTGPLTFEPVDADRFPCLGLAYDALRAGGSAPAALNAANEVAVARFLTGDVRFTDVPRLVEVGLATARPAGTLDGLLAVDAAARRAAADARALTTA</sequence>
<dbReference type="SUPFAM" id="SSF69055">
    <property type="entry name" value="1-deoxy-D-xylulose-5-phosphate reductoisomerase, C-terminal domain"/>
    <property type="match status" value="1"/>
</dbReference>
<dbReference type="EMBL" id="MQWD01000001">
    <property type="protein sequence ID" value="PAP77661.1"/>
    <property type="molecule type" value="Genomic_DNA"/>
</dbReference>
<feature type="binding site" evidence="9">
    <location>
        <position position="136"/>
    </location>
    <ligand>
        <name>NADPH</name>
        <dbReference type="ChEBI" id="CHEBI:57783"/>
    </ligand>
</feature>
<comment type="cofactor">
    <cofactor evidence="9">
        <name>Mg(2+)</name>
        <dbReference type="ChEBI" id="CHEBI:18420"/>
    </cofactor>
    <cofactor evidence="9">
        <name>Mn(2+)</name>
        <dbReference type="ChEBI" id="CHEBI:29035"/>
    </cofactor>
</comment>
<dbReference type="SUPFAM" id="SSF55347">
    <property type="entry name" value="Glyceraldehyde-3-phosphate dehydrogenase-like, C-terminal domain"/>
    <property type="match status" value="1"/>
</dbReference>
<feature type="binding site" evidence="9">
    <location>
        <position position="224"/>
    </location>
    <ligand>
        <name>1-deoxy-D-xylulose 5-phosphate</name>
        <dbReference type="ChEBI" id="CHEBI:57792"/>
    </ligand>
</feature>
<evidence type="ECO:0000256" key="2">
    <source>
        <dbReference type="ARBA" id="ARBA00006825"/>
    </source>
</evidence>
<dbReference type="GO" id="GO:0051484">
    <property type="term" value="P:isopentenyl diphosphate biosynthetic process, methylerythritol 4-phosphate pathway involved in terpenoid biosynthetic process"/>
    <property type="evidence" value="ECO:0007669"/>
    <property type="project" value="UniProtKB-ARBA"/>
</dbReference>
<feature type="binding site" evidence="9">
    <location>
        <position position="26"/>
    </location>
    <ligand>
        <name>NADPH</name>
        <dbReference type="ChEBI" id="CHEBI:57783"/>
    </ligand>
</feature>
<comment type="caution">
    <text evidence="9">Lacks conserved residue(s) required for the propagation of feature annotation.</text>
</comment>
<keyword evidence="9" id="KW-0460">Magnesium</keyword>
<dbReference type="EC" id="1.1.1.267" evidence="9"/>
<keyword evidence="14" id="KW-1185">Reference proteome</keyword>
<dbReference type="Pfam" id="PF08436">
    <property type="entry name" value="DXP_redisom_C"/>
    <property type="match status" value="1"/>
</dbReference>
<keyword evidence="13" id="KW-0413">Isomerase</keyword>
<keyword evidence="4 9" id="KW-0521">NADP</keyword>
<dbReference type="NCBIfam" id="NF009114">
    <property type="entry name" value="PRK12464.1"/>
    <property type="match status" value="1"/>
</dbReference>
<dbReference type="Pfam" id="PF13288">
    <property type="entry name" value="DXPR_C"/>
    <property type="match status" value="1"/>
</dbReference>
<feature type="binding site" evidence="9">
    <location>
        <position position="163"/>
    </location>
    <ligand>
        <name>1-deoxy-D-xylulose 5-phosphate</name>
        <dbReference type="ChEBI" id="CHEBI:57792"/>
    </ligand>
</feature>
<feature type="binding site" evidence="9">
    <location>
        <position position="24"/>
    </location>
    <ligand>
        <name>NADPH</name>
        <dbReference type="ChEBI" id="CHEBI:57783"/>
    </ligand>
</feature>
<dbReference type="HAMAP" id="MF_00183">
    <property type="entry name" value="DXP_reductoisom"/>
    <property type="match status" value="1"/>
</dbReference>
<feature type="binding site" evidence="9">
    <location>
        <position position="233"/>
    </location>
    <ligand>
        <name>Mn(2+)</name>
        <dbReference type="ChEBI" id="CHEBI:29035"/>
    </ligand>
</feature>
<dbReference type="PANTHER" id="PTHR30525">
    <property type="entry name" value="1-DEOXY-D-XYLULOSE 5-PHOSPHATE REDUCTOISOMERASE"/>
    <property type="match status" value="1"/>
</dbReference>
<protein>
    <recommendedName>
        <fullName evidence="9">1-deoxy-D-xylulose 5-phosphate reductoisomerase</fullName>
        <shortName evidence="9">DXP reductoisomerase</shortName>
        <ecNumber evidence="9">1.1.1.267</ecNumber>
    </recommendedName>
    <alternativeName>
        <fullName evidence="9">1-deoxyxylulose-5-phosphate reductoisomerase</fullName>
    </alternativeName>
    <alternativeName>
        <fullName evidence="9">2-C-methyl-D-erythritol 4-phosphate synthase</fullName>
    </alternativeName>
</protein>
<evidence type="ECO:0000256" key="9">
    <source>
        <dbReference type="HAMAP-Rule" id="MF_00183"/>
    </source>
</evidence>
<dbReference type="Gene3D" id="1.10.1740.10">
    <property type="match status" value="1"/>
</dbReference>
<dbReference type="RefSeq" id="WP_095511330.1">
    <property type="nucleotide sequence ID" value="NZ_MQWD01000001.1"/>
</dbReference>
<name>A0A271J2B4_9BACT</name>
<reference evidence="13 14" key="1">
    <citation type="submission" date="2016-11" db="EMBL/GenBank/DDBJ databases">
        <title>Study of marine rhodopsin-containing bacteria.</title>
        <authorList>
            <person name="Yoshizawa S."/>
            <person name="Kumagai Y."/>
            <person name="Kogure K."/>
        </authorList>
    </citation>
    <scope>NUCLEOTIDE SEQUENCE [LARGE SCALE GENOMIC DNA]</scope>
    <source>
        <strain evidence="13 14">SAORIC-28</strain>
    </source>
</reference>
<evidence type="ECO:0000256" key="7">
    <source>
        <dbReference type="ARBA" id="ARBA00023229"/>
    </source>
</evidence>
<feature type="binding site" evidence="9">
    <location>
        <position position="162"/>
    </location>
    <ligand>
        <name>Mn(2+)</name>
        <dbReference type="ChEBI" id="CHEBI:29035"/>
    </ligand>
</feature>
<dbReference type="Proteomes" id="UP000216339">
    <property type="component" value="Unassembled WGS sequence"/>
</dbReference>
<dbReference type="GO" id="GO:0030604">
    <property type="term" value="F:1-deoxy-D-xylulose-5-phosphate reductoisomerase activity"/>
    <property type="evidence" value="ECO:0007669"/>
    <property type="project" value="UniProtKB-UniRule"/>
</dbReference>
<feature type="binding site" evidence="9">
    <location>
        <position position="211"/>
    </location>
    <ligand>
        <name>1-deoxy-D-xylulose 5-phosphate</name>
        <dbReference type="ChEBI" id="CHEBI:57792"/>
    </ligand>
</feature>
<feature type="binding site" evidence="9">
    <location>
        <position position="164"/>
    </location>
    <ligand>
        <name>1-deoxy-D-xylulose 5-phosphate</name>
        <dbReference type="ChEBI" id="CHEBI:57792"/>
    </ligand>
</feature>
<dbReference type="Pfam" id="PF02670">
    <property type="entry name" value="DXP_reductoisom"/>
    <property type="match status" value="1"/>
</dbReference>
<evidence type="ECO:0000313" key="14">
    <source>
        <dbReference type="Proteomes" id="UP000216339"/>
    </source>
</evidence>
<dbReference type="OrthoDB" id="9806546at2"/>
<dbReference type="InterPro" id="IPR013644">
    <property type="entry name" value="DXP_reductoisomerase_C"/>
</dbReference>
<feature type="binding site" evidence="9">
    <location>
        <position position="217"/>
    </location>
    <ligand>
        <name>NADPH</name>
        <dbReference type="ChEBI" id="CHEBI:57783"/>
    </ligand>
</feature>
<feature type="domain" description="1-deoxy-D-xylulose 5-phosphate reductoisomerase N-terminal" evidence="10">
    <location>
        <begin position="18"/>
        <end position="144"/>
    </location>
</feature>
<comment type="pathway">
    <text evidence="1 9">Isoprenoid biosynthesis; isopentenyl diphosphate biosynthesis via DXP pathway; isopentenyl diphosphate from 1-deoxy-D-xylulose 5-phosphate: step 1/6.</text>
</comment>
<feature type="binding site" evidence="9">
    <location>
        <position position="50"/>
    </location>
    <ligand>
        <name>NADPH</name>
        <dbReference type="ChEBI" id="CHEBI:57783"/>
    </ligand>
</feature>
<dbReference type="PANTHER" id="PTHR30525:SF0">
    <property type="entry name" value="1-DEOXY-D-XYLULOSE 5-PHOSPHATE REDUCTOISOMERASE, CHLOROPLASTIC"/>
    <property type="match status" value="1"/>
</dbReference>
<evidence type="ECO:0000256" key="3">
    <source>
        <dbReference type="ARBA" id="ARBA00022723"/>
    </source>
</evidence>
<dbReference type="InterPro" id="IPR036291">
    <property type="entry name" value="NAD(P)-bd_dom_sf"/>
</dbReference>
<dbReference type="InterPro" id="IPR013512">
    <property type="entry name" value="DXP_reductoisomerase_N"/>
</dbReference>
<feature type="binding site" evidence="9">
    <location>
        <position position="229"/>
    </location>
    <ligand>
        <name>1-deoxy-D-xylulose 5-phosphate</name>
        <dbReference type="ChEBI" id="CHEBI:57792"/>
    </ligand>
</feature>
<feature type="domain" description="DXP reductoisomerase C-terminal" evidence="12">
    <location>
        <begin position="274"/>
        <end position="387"/>
    </location>
</feature>
<evidence type="ECO:0000256" key="5">
    <source>
        <dbReference type="ARBA" id="ARBA00023002"/>
    </source>
</evidence>